<keyword evidence="3" id="KW-1185">Reference proteome</keyword>
<name>A0ABN1GYX7_9CAUL</name>
<comment type="caution">
    <text evidence="2">The sequence shown here is derived from an EMBL/GenBank/DDBJ whole genome shotgun (WGS) entry which is preliminary data.</text>
</comment>
<evidence type="ECO:0000259" key="1">
    <source>
        <dbReference type="Pfam" id="PF09509"/>
    </source>
</evidence>
<dbReference type="NCBIfam" id="TIGR02391">
    <property type="entry name" value="hypoth_ymh"/>
    <property type="match status" value="1"/>
</dbReference>
<gene>
    <name evidence="2" type="ORF">GCM10009422_20260</name>
</gene>
<protein>
    <submittedName>
        <fullName evidence="2">TIGR02391 family protein</fullName>
    </submittedName>
</protein>
<feature type="domain" description="Conserved hypothetical protein CHP02391" evidence="1">
    <location>
        <begin position="138"/>
        <end position="258"/>
    </location>
</feature>
<proteinExistence type="predicted"/>
<dbReference type="Proteomes" id="UP001501352">
    <property type="component" value="Unassembled WGS sequence"/>
</dbReference>
<evidence type="ECO:0000313" key="3">
    <source>
        <dbReference type="Proteomes" id="UP001501352"/>
    </source>
</evidence>
<reference evidence="2 3" key="1">
    <citation type="journal article" date="2019" name="Int. J. Syst. Evol. Microbiol.">
        <title>The Global Catalogue of Microorganisms (GCM) 10K type strain sequencing project: providing services to taxonomists for standard genome sequencing and annotation.</title>
        <authorList>
            <consortium name="The Broad Institute Genomics Platform"/>
            <consortium name="The Broad Institute Genome Sequencing Center for Infectious Disease"/>
            <person name="Wu L."/>
            <person name="Ma J."/>
        </authorList>
    </citation>
    <scope>NUCLEOTIDE SEQUENCE [LARGE SCALE GENOMIC DNA]</scope>
    <source>
        <strain evidence="2 3">JCM 12928</strain>
    </source>
</reference>
<accession>A0ABN1GYX7</accession>
<dbReference type="Pfam" id="PF09509">
    <property type="entry name" value="Hypoth_Ymh"/>
    <property type="match status" value="1"/>
</dbReference>
<dbReference type="InterPro" id="IPR012654">
    <property type="entry name" value="CHP02391"/>
</dbReference>
<organism evidence="2 3">
    <name type="scientific">Brevundimonas kwangchunensis</name>
    <dbReference type="NCBI Taxonomy" id="322163"/>
    <lineage>
        <taxon>Bacteria</taxon>
        <taxon>Pseudomonadati</taxon>
        <taxon>Pseudomonadota</taxon>
        <taxon>Alphaproteobacteria</taxon>
        <taxon>Caulobacterales</taxon>
        <taxon>Caulobacteraceae</taxon>
        <taxon>Brevundimonas</taxon>
    </lineage>
</organism>
<sequence>MTKALFTAGQLEGLAGALGDTNDGLTNPEIGYLFAQCRMIDPGPMTKRLRVYNAFVEVQNRRQDRTNILEFIRQGLAPARFVREPHRFEPLRARVNKALAFSGMVVTEAGRLEIAKAVSTLPEAERRARELRSDLELRRVHPDVLRFCRAELLADDYFHAVLEAAKSLAAKIRDKTGLTDDGSTLVDRALASKPPMLAISPLVTQTDLSRQSCFASLVRGVFSLFRNPTAHEPRIDWPMSREDAEDILTLISMLHRQLDATYMPVRTP</sequence>
<evidence type="ECO:0000313" key="2">
    <source>
        <dbReference type="EMBL" id="GAA0623949.1"/>
    </source>
</evidence>
<dbReference type="RefSeq" id="WP_343793350.1">
    <property type="nucleotide sequence ID" value="NZ_BAAAGA010000005.1"/>
</dbReference>
<dbReference type="EMBL" id="BAAAGA010000005">
    <property type="protein sequence ID" value="GAA0623949.1"/>
    <property type="molecule type" value="Genomic_DNA"/>
</dbReference>